<dbReference type="InterPro" id="IPR005656">
    <property type="entry name" value="MmgE_PrpD"/>
</dbReference>
<dbReference type="SUPFAM" id="SSF103378">
    <property type="entry name" value="2-methylcitrate dehydratase PrpD"/>
    <property type="match status" value="1"/>
</dbReference>
<dbReference type="InterPro" id="IPR036148">
    <property type="entry name" value="MmgE/PrpD_sf"/>
</dbReference>
<proteinExistence type="predicted"/>
<comment type="caution">
    <text evidence="2">The sequence shown here is derived from an EMBL/GenBank/DDBJ whole genome shotgun (WGS) entry which is preliminary data.</text>
</comment>
<evidence type="ECO:0000259" key="1">
    <source>
        <dbReference type="Pfam" id="PF19305"/>
    </source>
</evidence>
<dbReference type="InterPro" id="IPR045337">
    <property type="entry name" value="MmgE_PrpD_C"/>
</dbReference>
<evidence type="ECO:0000313" key="2">
    <source>
        <dbReference type="EMBL" id="GAG89324.1"/>
    </source>
</evidence>
<dbReference type="InterPro" id="IPR042188">
    <property type="entry name" value="MmgE/PrpD_sf_2"/>
</dbReference>
<protein>
    <recommendedName>
        <fullName evidence="1">MmgE/PrpD C-terminal domain-containing protein</fullName>
    </recommendedName>
</protein>
<sequence>HSHPKTGLEGKFSLEFCVAIALIDGEVSLKQFSDEKVRDPAVQELMKKIRYVHPPEMGSGLVDLGGEIVARLQNGNAYSRKVDVAKGNPKNPLSWEELTNKYRDCVRLSLSAENMNTSLNLILHLESISDIAELMDIFTFSSAQP</sequence>
<dbReference type="Gene3D" id="3.30.1330.120">
    <property type="entry name" value="2-methylcitrate dehydratase PrpD"/>
    <property type="match status" value="1"/>
</dbReference>
<organism evidence="2">
    <name type="scientific">marine sediment metagenome</name>
    <dbReference type="NCBI Taxonomy" id="412755"/>
    <lineage>
        <taxon>unclassified sequences</taxon>
        <taxon>metagenomes</taxon>
        <taxon>ecological metagenomes</taxon>
    </lineage>
</organism>
<dbReference type="PANTHER" id="PTHR16943">
    <property type="entry name" value="2-METHYLCITRATE DEHYDRATASE-RELATED"/>
    <property type="match status" value="1"/>
</dbReference>
<dbReference type="GO" id="GO:0016829">
    <property type="term" value="F:lyase activity"/>
    <property type="evidence" value="ECO:0007669"/>
    <property type="project" value="InterPro"/>
</dbReference>
<name>X1B0R4_9ZZZZ</name>
<feature type="domain" description="MmgE/PrpD C-terminal" evidence="1">
    <location>
        <begin position="3"/>
        <end position="119"/>
    </location>
</feature>
<dbReference type="AlphaFoldDB" id="X1B0R4"/>
<gene>
    <name evidence="2" type="ORF">S01H4_22853</name>
</gene>
<dbReference type="PANTHER" id="PTHR16943:SF8">
    <property type="entry name" value="2-METHYLCITRATE DEHYDRATASE"/>
    <property type="match status" value="1"/>
</dbReference>
<feature type="non-terminal residue" evidence="2">
    <location>
        <position position="1"/>
    </location>
</feature>
<reference evidence="2" key="1">
    <citation type="journal article" date="2014" name="Front. Microbiol.">
        <title>High frequency of phylogenetically diverse reductive dehalogenase-homologous genes in deep subseafloor sedimentary metagenomes.</title>
        <authorList>
            <person name="Kawai M."/>
            <person name="Futagami T."/>
            <person name="Toyoda A."/>
            <person name="Takaki Y."/>
            <person name="Nishi S."/>
            <person name="Hori S."/>
            <person name="Arai W."/>
            <person name="Tsubouchi T."/>
            <person name="Morono Y."/>
            <person name="Uchiyama I."/>
            <person name="Ito T."/>
            <person name="Fujiyama A."/>
            <person name="Inagaki F."/>
            <person name="Takami H."/>
        </authorList>
    </citation>
    <scope>NUCLEOTIDE SEQUENCE</scope>
    <source>
        <strain evidence="2">Expedition CK06-06</strain>
    </source>
</reference>
<dbReference type="EMBL" id="BART01010532">
    <property type="protein sequence ID" value="GAG89324.1"/>
    <property type="molecule type" value="Genomic_DNA"/>
</dbReference>
<dbReference type="Pfam" id="PF19305">
    <property type="entry name" value="MmgE_PrpD_C"/>
    <property type="match status" value="1"/>
</dbReference>
<accession>X1B0R4</accession>